<feature type="transmembrane region" description="Helical" evidence="6">
    <location>
        <begin position="313"/>
        <end position="336"/>
    </location>
</feature>
<protein>
    <submittedName>
        <fullName evidence="8">Transporter</fullName>
    </submittedName>
</protein>
<organism evidence="8 9">
    <name type="scientific">Ureibacillus sinduriensis BLB-1 = JCM 15800</name>
    <dbReference type="NCBI Taxonomy" id="1384057"/>
    <lineage>
        <taxon>Bacteria</taxon>
        <taxon>Bacillati</taxon>
        <taxon>Bacillota</taxon>
        <taxon>Bacilli</taxon>
        <taxon>Bacillales</taxon>
        <taxon>Caryophanaceae</taxon>
        <taxon>Ureibacillus</taxon>
    </lineage>
</organism>
<feature type="transmembrane region" description="Helical" evidence="6">
    <location>
        <begin position="88"/>
        <end position="105"/>
    </location>
</feature>
<evidence type="ECO:0000256" key="5">
    <source>
        <dbReference type="ARBA" id="ARBA00023136"/>
    </source>
</evidence>
<feature type="transmembrane region" description="Helical" evidence="6">
    <location>
        <begin position="260"/>
        <end position="281"/>
    </location>
</feature>
<name>A0A0A3IRA3_9BACL</name>
<dbReference type="RefSeq" id="WP_036198137.1">
    <property type="nucleotide sequence ID" value="NZ_AVCY01000017.1"/>
</dbReference>
<dbReference type="AlphaFoldDB" id="A0A0A3IRA3"/>
<dbReference type="InterPro" id="IPR011701">
    <property type="entry name" value="MFS"/>
</dbReference>
<feature type="transmembrane region" description="Helical" evidence="6">
    <location>
        <begin position="382"/>
        <end position="399"/>
    </location>
</feature>
<feature type="transmembrane region" description="Helical" evidence="6">
    <location>
        <begin position="174"/>
        <end position="196"/>
    </location>
</feature>
<comment type="caution">
    <text evidence="8">The sequence shown here is derived from an EMBL/GenBank/DDBJ whole genome shotgun (WGS) entry which is preliminary data.</text>
</comment>
<evidence type="ECO:0000256" key="3">
    <source>
        <dbReference type="ARBA" id="ARBA00022692"/>
    </source>
</evidence>
<dbReference type="CDD" id="cd17339">
    <property type="entry name" value="MFS_NIMT_CynX_like"/>
    <property type="match status" value="1"/>
</dbReference>
<evidence type="ECO:0000313" key="8">
    <source>
        <dbReference type="EMBL" id="KGR77352.1"/>
    </source>
</evidence>
<dbReference type="Proteomes" id="UP000030408">
    <property type="component" value="Unassembled WGS sequence"/>
</dbReference>
<feature type="transmembrane region" description="Helical" evidence="6">
    <location>
        <begin position="111"/>
        <end position="129"/>
    </location>
</feature>
<keyword evidence="5 6" id="KW-0472">Membrane</keyword>
<evidence type="ECO:0000313" key="9">
    <source>
        <dbReference type="Proteomes" id="UP000030408"/>
    </source>
</evidence>
<keyword evidence="2" id="KW-0813">Transport</keyword>
<evidence type="ECO:0000256" key="6">
    <source>
        <dbReference type="SAM" id="Phobius"/>
    </source>
</evidence>
<feature type="domain" description="Major facilitator superfamily (MFS) profile" evidence="7">
    <location>
        <begin position="20"/>
        <end position="402"/>
    </location>
</feature>
<gene>
    <name evidence="8" type="ORF">CD33_03365</name>
</gene>
<dbReference type="OrthoDB" id="9797740at2"/>
<keyword evidence="9" id="KW-1185">Reference proteome</keyword>
<dbReference type="EMBL" id="JPVO01000039">
    <property type="protein sequence ID" value="KGR77352.1"/>
    <property type="molecule type" value="Genomic_DNA"/>
</dbReference>
<evidence type="ECO:0000259" key="7">
    <source>
        <dbReference type="PROSITE" id="PS50850"/>
    </source>
</evidence>
<dbReference type="PROSITE" id="PS50850">
    <property type="entry name" value="MFS"/>
    <property type="match status" value="1"/>
</dbReference>
<dbReference type="Gene3D" id="1.20.1250.20">
    <property type="entry name" value="MFS general substrate transporter like domains"/>
    <property type="match status" value="2"/>
</dbReference>
<dbReference type="STRING" id="1384057.CD33_03365"/>
<keyword evidence="3 6" id="KW-0812">Transmembrane</keyword>
<dbReference type="InterPro" id="IPR020846">
    <property type="entry name" value="MFS_dom"/>
</dbReference>
<feature type="transmembrane region" description="Helical" evidence="6">
    <location>
        <begin position="348"/>
        <end position="370"/>
    </location>
</feature>
<sequence length="404" mass="44041">METIDTTHKTKKLHTTTSTLVFVVAIIFLASTMRSPLTGVGPVIPSIREGLGISYFLAGFLTTIPLLAFAVVSPFAPRISRRIGMEYTLFYSIILLTIGIVLRSLGSTSMLIFGTVLIGIAISFGNVLVPGFFKLKYPLHIGLLTGIYTVSMNISAAVSVGISNPIATNTSWGWQGALSIAGILTLITLIIWLPLLRGEKVDLNAISSNSSNTPEIKIWKKPLAWAIAFAMGFQSLLFYCSISWLPEILASQGYSADKAGWLTSVMQMSQIPMTFLIPIFAEKLRSQRPFVYMFTILYIIGFVGLFLKLTDFTVLWMICIGLAGGASFGILMMLFTLRTKTAYEAAQISGFAQSIGYLLAATGPVLFGFLHDVTGSWNSPNILFIVSALILFFTANIGAKDRYL</sequence>
<keyword evidence="4 6" id="KW-1133">Transmembrane helix</keyword>
<feature type="transmembrane region" description="Helical" evidence="6">
    <location>
        <begin position="290"/>
        <end position="307"/>
    </location>
</feature>
<feature type="transmembrane region" description="Helical" evidence="6">
    <location>
        <begin position="141"/>
        <end position="162"/>
    </location>
</feature>
<dbReference type="PANTHER" id="PTHR23523">
    <property type="match status" value="1"/>
</dbReference>
<reference evidence="8 9" key="1">
    <citation type="submission" date="2014-02" db="EMBL/GenBank/DDBJ databases">
        <title>Draft genome sequence of Lysinibacillus sinduriensis JCM 15800.</title>
        <authorList>
            <person name="Zhang F."/>
            <person name="Wang G."/>
            <person name="Zhang L."/>
        </authorList>
    </citation>
    <scope>NUCLEOTIDE SEQUENCE [LARGE SCALE GENOMIC DNA]</scope>
    <source>
        <strain evidence="8 9">JCM 15800</strain>
    </source>
</reference>
<dbReference type="SUPFAM" id="SSF103473">
    <property type="entry name" value="MFS general substrate transporter"/>
    <property type="match status" value="1"/>
</dbReference>
<accession>A0A0A3IRA3</accession>
<feature type="transmembrane region" description="Helical" evidence="6">
    <location>
        <begin position="53"/>
        <end position="76"/>
    </location>
</feature>
<feature type="transmembrane region" description="Helical" evidence="6">
    <location>
        <begin position="223"/>
        <end position="245"/>
    </location>
</feature>
<evidence type="ECO:0000256" key="2">
    <source>
        <dbReference type="ARBA" id="ARBA00022448"/>
    </source>
</evidence>
<evidence type="ECO:0000256" key="4">
    <source>
        <dbReference type="ARBA" id="ARBA00022989"/>
    </source>
</evidence>
<dbReference type="GO" id="GO:0022857">
    <property type="term" value="F:transmembrane transporter activity"/>
    <property type="evidence" value="ECO:0007669"/>
    <property type="project" value="InterPro"/>
</dbReference>
<proteinExistence type="predicted"/>
<feature type="transmembrane region" description="Helical" evidence="6">
    <location>
        <begin position="12"/>
        <end position="33"/>
    </location>
</feature>
<dbReference type="Pfam" id="PF07690">
    <property type="entry name" value="MFS_1"/>
    <property type="match status" value="1"/>
</dbReference>
<dbReference type="InterPro" id="IPR036259">
    <property type="entry name" value="MFS_trans_sf"/>
</dbReference>
<dbReference type="GO" id="GO:0005886">
    <property type="term" value="C:plasma membrane"/>
    <property type="evidence" value="ECO:0007669"/>
    <property type="project" value="UniProtKB-SubCell"/>
</dbReference>
<comment type="subcellular location">
    <subcellularLocation>
        <location evidence="1">Cell membrane</location>
        <topology evidence="1">Multi-pass membrane protein</topology>
    </subcellularLocation>
</comment>
<dbReference type="eggNOG" id="COG2807">
    <property type="taxonomic scope" value="Bacteria"/>
</dbReference>
<evidence type="ECO:0000256" key="1">
    <source>
        <dbReference type="ARBA" id="ARBA00004651"/>
    </source>
</evidence>
<dbReference type="PANTHER" id="PTHR23523:SF2">
    <property type="entry name" value="2-NITROIMIDAZOLE TRANSPORTER"/>
    <property type="match status" value="1"/>
</dbReference>
<dbReference type="InterPro" id="IPR052524">
    <property type="entry name" value="MFS_Cyanate_Porter"/>
</dbReference>